<dbReference type="RefSeq" id="WP_050725684.1">
    <property type="nucleotide sequence ID" value="NZ_CP012332.1"/>
</dbReference>
<evidence type="ECO:0000256" key="21">
    <source>
        <dbReference type="ARBA" id="ARBA00032396"/>
    </source>
</evidence>
<comment type="similarity">
    <text evidence="5">Belongs to the CDS family.</text>
</comment>
<keyword evidence="15 24" id="KW-0472">Membrane</keyword>
<dbReference type="KEGG" id="vin:AKJ08_1750"/>
<comment type="pathway">
    <text evidence="3">Phospholipid metabolism; CDP-diacylglycerol biosynthesis; CDP-diacylglycerol from sn-glycerol 3-phosphate: step 3/3.</text>
</comment>
<dbReference type="PATRIC" id="fig|1391653.3.peg.1836"/>
<feature type="transmembrane region" description="Helical" evidence="24">
    <location>
        <begin position="211"/>
        <end position="228"/>
    </location>
</feature>
<feature type="transmembrane region" description="Helical" evidence="24">
    <location>
        <begin position="12"/>
        <end position="45"/>
    </location>
</feature>
<keyword evidence="17" id="KW-1208">Phospholipid metabolism</keyword>
<evidence type="ECO:0000256" key="11">
    <source>
        <dbReference type="ARBA" id="ARBA00022692"/>
    </source>
</evidence>
<dbReference type="PANTHER" id="PTHR46382:SF1">
    <property type="entry name" value="PHOSPHATIDATE CYTIDYLYLTRANSFERASE"/>
    <property type="match status" value="1"/>
</dbReference>
<evidence type="ECO:0000256" key="2">
    <source>
        <dbReference type="ARBA" id="ARBA00004651"/>
    </source>
</evidence>
<evidence type="ECO:0000256" key="9">
    <source>
        <dbReference type="ARBA" id="ARBA00022516"/>
    </source>
</evidence>
<dbReference type="Pfam" id="PF01148">
    <property type="entry name" value="CTP_transf_1"/>
    <property type="match status" value="1"/>
</dbReference>
<comment type="catalytic activity">
    <reaction evidence="1">
        <text>a 1,2-diacyl-sn-glycero-3-phosphate + CTP + H(+) = a CDP-1,2-diacyl-sn-glycerol + diphosphate</text>
        <dbReference type="Rhea" id="RHEA:16229"/>
        <dbReference type="ChEBI" id="CHEBI:15378"/>
        <dbReference type="ChEBI" id="CHEBI:33019"/>
        <dbReference type="ChEBI" id="CHEBI:37563"/>
        <dbReference type="ChEBI" id="CHEBI:58332"/>
        <dbReference type="ChEBI" id="CHEBI:58608"/>
        <dbReference type="EC" id="2.7.7.41"/>
    </reaction>
</comment>
<keyword evidence="12 25" id="KW-0548">Nucleotidyltransferase</keyword>
<feature type="transmembrane region" description="Helical" evidence="24">
    <location>
        <begin position="145"/>
        <end position="165"/>
    </location>
</feature>
<dbReference type="GO" id="GO:0004605">
    <property type="term" value="F:phosphatidate cytidylyltransferase activity"/>
    <property type="evidence" value="ECO:0007669"/>
    <property type="project" value="UniProtKB-EC"/>
</dbReference>
<dbReference type="GO" id="GO:0016024">
    <property type="term" value="P:CDP-diacylglycerol biosynthetic process"/>
    <property type="evidence" value="ECO:0007669"/>
    <property type="project" value="TreeGrafter"/>
</dbReference>
<dbReference type="AlphaFoldDB" id="A0A0K1PCU5"/>
<protein>
    <recommendedName>
        <fullName evidence="7">Phosphatidate cytidylyltransferase</fullName>
        <ecNumber evidence="6">2.7.7.41</ecNumber>
    </recommendedName>
    <alternativeName>
        <fullName evidence="20">CDP-DAG synthase</fullName>
    </alternativeName>
    <alternativeName>
        <fullName evidence="22">CDP-DG synthase</fullName>
    </alternativeName>
    <alternativeName>
        <fullName evidence="18">CDP-diacylglycerol synthase</fullName>
    </alternativeName>
    <alternativeName>
        <fullName evidence="21">CDP-diglyceride pyrophosphorylase</fullName>
    </alternativeName>
    <alternativeName>
        <fullName evidence="23">CDP-diglyceride synthase</fullName>
    </alternativeName>
    <alternativeName>
        <fullName evidence="19">CTP:phosphatidate cytidylyltransferase</fullName>
    </alternativeName>
</protein>
<sequence>MNDKNRNLVLRVASALLLLPIVLGLLWLGGIAAILLVVFAIVMVASEFYKMAGVRASHPAAILGLVASASLAWIGASIDTRWPGALGVLVLVPLASVALYTLFPPDGDLRKAAASSGFVALMPGYAGLGLGAVVALRAMPGHAGITWTLVAIGVTWANDTGAYFAGRLFGRHKLYPLISPNKTWEGFVGGMASSVLICFLIKWIYAVEVLHFWDCVIVGVVGGVLGPLGDLSESMLKRAFGVKDSGRIMPGHGGIFDRVDALMFVAPWVFAYAHFIRTLA</sequence>
<evidence type="ECO:0000256" key="19">
    <source>
        <dbReference type="ARBA" id="ARBA00031825"/>
    </source>
</evidence>
<evidence type="ECO:0000256" key="18">
    <source>
        <dbReference type="ARBA" id="ARBA00029893"/>
    </source>
</evidence>
<keyword evidence="8" id="KW-1003">Cell membrane</keyword>
<evidence type="ECO:0000256" key="20">
    <source>
        <dbReference type="ARBA" id="ARBA00032253"/>
    </source>
</evidence>
<evidence type="ECO:0000256" key="12">
    <source>
        <dbReference type="ARBA" id="ARBA00022695"/>
    </source>
</evidence>
<evidence type="ECO:0000313" key="26">
    <source>
        <dbReference type="Proteomes" id="UP000055590"/>
    </source>
</evidence>
<evidence type="ECO:0000256" key="14">
    <source>
        <dbReference type="ARBA" id="ARBA00023098"/>
    </source>
</evidence>
<evidence type="ECO:0000256" key="5">
    <source>
        <dbReference type="ARBA" id="ARBA00010185"/>
    </source>
</evidence>
<dbReference type="EMBL" id="CP012332">
    <property type="protein sequence ID" value="AKU91363.1"/>
    <property type="molecule type" value="Genomic_DNA"/>
</dbReference>
<keyword evidence="9" id="KW-0444">Lipid biosynthesis</keyword>
<evidence type="ECO:0000256" key="13">
    <source>
        <dbReference type="ARBA" id="ARBA00022989"/>
    </source>
</evidence>
<feature type="transmembrane region" description="Helical" evidence="24">
    <location>
        <begin position="82"/>
        <end position="103"/>
    </location>
</feature>
<keyword evidence="10 25" id="KW-0808">Transferase</keyword>
<accession>A0A0K1PCU5</accession>
<dbReference type="OrthoDB" id="9799199at2"/>
<evidence type="ECO:0000256" key="6">
    <source>
        <dbReference type="ARBA" id="ARBA00012487"/>
    </source>
</evidence>
<comment type="pathway">
    <text evidence="4">Lipid metabolism.</text>
</comment>
<keyword evidence="14" id="KW-0443">Lipid metabolism</keyword>
<gene>
    <name evidence="25" type="ORF">AKJ08_1750</name>
</gene>
<evidence type="ECO:0000256" key="8">
    <source>
        <dbReference type="ARBA" id="ARBA00022475"/>
    </source>
</evidence>
<dbReference type="EC" id="2.7.7.41" evidence="6"/>
<feature type="transmembrane region" description="Helical" evidence="24">
    <location>
        <begin position="57"/>
        <end position="76"/>
    </location>
</feature>
<dbReference type="GO" id="GO:0005886">
    <property type="term" value="C:plasma membrane"/>
    <property type="evidence" value="ECO:0007669"/>
    <property type="project" value="UniProtKB-SubCell"/>
</dbReference>
<keyword evidence="11 24" id="KW-0812">Transmembrane</keyword>
<evidence type="ECO:0000256" key="7">
    <source>
        <dbReference type="ARBA" id="ARBA00019373"/>
    </source>
</evidence>
<reference evidence="25 26" key="1">
    <citation type="submission" date="2015-08" db="EMBL/GenBank/DDBJ databases">
        <authorList>
            <person name="Babu N.S."/>
            <person name="Beckwith C.J."/>
            <person name="Beseler K.G."/>
            <person name="Brison A."/>
            <person name="Carone J.V."/>
            <person name="Caskin T.P."/>
            <person name="Diamond M."/>
            <person name="Durham M.E."/>
            <person name="Foxe J.M."/>
            <person name="Go M."/>
            <person name="Henderson B.A."/>
            <person name="Jones I.B."/>
            <person name="McGettigan J.A."/>
            <person name="Micheletti S.J."/>
            <person name="Nasrallah M.E."/>
            <person name="Ortiz D."/>
            <person name="Piller C.R."/>
            <person name="Privatt S.R."/>
            <person name="Schneider S.L."/>
            <person name="Sharp S."/>
            <person name="Smith T.C."/>
            <person name="Stanton J.D."/>
            <person name="Ullery H.E."/>
            <person name="Wilson R.J."/>
            <person name="Serrano M.G."/>
            <person name="Buck G."/>
            <person name="Lee V."/>
            <person name="Wang Y."/>
            <person name="Carvalho R."/>
            <person name="Voegtly L."/>
            <person name="Shi R."/>
            <person name="Duckworth R."/>
            <person name="Johnson A."/>
            <person name="Loviza R."/>
            <person name="Walstead R."/>
            <person name="Shah Z."/>
            <person name="Kiflezghi M."/>
            <person name="Wade K."/>
            <person name="Ball S.L."/>
            <person name="Bradley K.W."/>
            <person name="Asai D.J."/>
            <person name="Bowman C.A."/>
            <person name="Russell D.A."/>
            <person name="Pope W.H."/>
            <person name="Jacobs-Sera D."/>
            <person name="Hendrix R.W."/>
            <person name="Hatfull G.F."/>
        </authorList>
    </citation>
    <scope>NUCLEOTIDE SEQUENCE [LARGE SCALE GENOMIC DNA]</scope>
    <source>
        <strain evidence="25 26">DSM 27710</strain>
    </source>
</reference>
<dbReference type="Proteomes" id="UP000055590">
    <property type="component" value="Chromosome"/>
</dbReference>
<dbReference type="STRING" id="1391653.AKJ08_1750"/>
<evidence type="ECO:0000256" key="23">
    <source>
        <dbReference type="ARBA" id="ARBA00033406"/>
    </source>
</evidence>
<evidence type="ECO:0000256" key="3">
    <source>
        <dbReference type="ARBA" id="ARBA00005119"/>
    </source>
</evidence>
<dbReference type="PANTHER" id="PTHR46382">
    <property type="entry name" value="PHOSPHATIDATE CYTIDYLYLTRANSFERASE"/>
    <property type="match status" value="1"/>
</dbReference>
<evidence type="ECO:0000256" key="24">
    <source>
        <dbReference type="SAM" id="Phobius"/>
    </source>
</evidence>
<keyword evidence="13 24" id="KW-1133">Transmembrane helix</keyword>
<evidence type="ECO:0000256" key="22">
    <source>
        <dbReference type="ARBA" id="ARBA00032743"/>
    </source>
</evidence>
<proteinExistence type="inferred from homology"/>
<keyword evidence="16" id="KW-0594">Phospholipid biosynthesis</keyword>
<evidence type="ECO:0000256" key="17">
    <source>
        <dbReference type="ARBA" id="ARBA00023264"/>
    </source>
</evidence>
<comment type="subcellular location">
    <subcellularLocation>
        <location evidence="2">Cell membrane</location>
        <topology evidence="2">Multi-pass membrane protein</topology>
    </subcellularLocation>
</comment>
<organism evidence="25 26">
    <name type="scientific">Vulgatibacter incomptus</name>
    <dbReference type="NCBI Taxonomy" id="1391653"/>
    <lineage>
        <taxon>Bacteria</taxon>
        <taxon>Pseudomonadati</taxon>
        <taxon>Myxococcota</taxon>
        <taxon>Myxococcia</taxon>
        <taxon>Myxococcales</taxon>
        <taxon>Cystobacterineae</taxon>
        <taxon>Vulgatibacteraceae</taxon>
        <taxon>Vulgatibacter</taxon>
    </lineage>
</organism>
<evidence type="ECO:0000256" key="10">
    <source>
        <dbReference type="ARBA" id="ARBA00022679"/>
    </source>
</evidence>
<name>A0A0K1PCU5_9BACT</name>
<evidence type="ECO:0000256" key="15">
    <source>
        <dbReference type="ARBA" id="ARBA00023136"/>
    </source>
</evidence>
<evidence type="ECO:0000256" key="1">
    <source>
        <dbReference type="ARBA" id="ARBA00001698"/>
    </source>
</evidence>
<evidence type="ECO:0000313" key="25">
    <source>
        <dbReference type="EMBL" id="AKU91363.1"/>
    </source>
</evidence>
<feature type="transmembrane region" description="Helical" evidence="24">
    <location>
        <begin position="186"/>
        <end position="205"/>
    </location>
</feature>
<evidence type="ECO:0000256" key="4">
    <source>
        <dbReference type="ARBA" id="ARBA00005189"/>
    </source>
</evidence>
<feature type="transmembrane region" description="Helical" evidence="24">
    <location>
        <begin position="115"/>
        <end position="139"/>
    </location>
</feature>
<keyword evidence="26" id="KW-1185">Reference proteome</keyword>
<evidence type="ECO:0000256" key="16">
    <source>
        <dbReference type="ARBA" id="ARBA00023209"/>
    </source>
</evidence>